<dbReference type="Proteomes" id="UP000198211">
    <property type="component" value="Unassembled WGS sequence"/>
</dbReference>
<keyword evidence="2" id="KW-1185">Reference proteome</keyword>
<proteinExistence type="predicted"/>
<accession>A0A225WUE4</accession>
<dbReference type="EMBL" id="NBNE01000245">
    <property type="protein sequence ID" value="OWZ21221.1"/>
    <property type="molecule type" value="Genomic_DNA"/>
</dbReference>
<name>A0A225WUE4_9STRA</name>
<evidence type="ECO:0000313" key="2">
    <source>
        <dbReference type="Proteomes" id="UP000198211"/>
    </source>
</evidence>
<sequence length="263" mass="29127">MCSGMSWVPEARNNLTHLIGCLLMQLALKPRSTCARTEQRVRSGRSPTGDASQLTTLWSQVAVPPTLHKIYSSTSSAYSICPLQNLHGDNTQQRGGGGARSARASGYRFGRQNGLLKDNPYSWLSSAFTAGAAVYRYAELQLTPFSPSLTTFAGNFMPMETWIRNSLPVTTSHSPRIRRPPNSREPVYRRSARMNLARLDFNKDQQRVIGGAVLLGIFFLLRSAESLAVRGAWQTNTLQVWDIVVWDQWGGSTTCNETVATVE</sequence>
<organism evidence="1 2">
    <name type="scientific">Phytophthora megakarya</name>
    <dbReference type="NCBI Taxonomy" id="4795"/>
    <lineage>
        <taxon>Eukaryota</taxon>
        <taxon>Sar</taxon>
        <taxon>Stramenopiles</taxon>
        <taxon>Oomycota</taxon>
        <taxon>Peronosporomycetes</taxon>
        <taxon>Peronosporales</taxon>
        <taxon>Peronosporaceae</taxon>
        <taxon>Phytophthora</taxon>
    </lineage>
</organism>
<protein>
    <submittedName>
        <fullName evidence="1">Uncharacterized protein</fullName>
    </submittedName>
</protein>
<dbReference type="AlphaFoldDB" id="A0A225WUE4"/>
<evidence type="ECO:0000313" key="1">
    <source>
        <dbReference type="EMBL" id="OWZ21221.1"/>
    </source>
</evidence>
<gene>
    <name evidence="1" type="ORF">PHMEG_0004246</name>
</gene>
<comment type="caution">
    <text evidence="1">The sequence shown here is derived from an EMBL/GenBank/DDBJ whole genome shotgun (WGS) entry which is preliminary data.</text>
</comment>
<reference evidence="2" key="1">
    <citation type="submission" date="2017-03" db="EMBL/GenBank/DDBJ databases">
        <title>Phytopthora megakarya and P. palmivora, two closely related causual agents of cacao black pod achieved similar genome size and gene model numbers by different mechanisms.</title>
        <authorList>
            <person name="Ali S."/>
            <person name="Shao J."/>
            <person name="Larry D.J."/>
            <person name="Kronmiller B."/>
            <person name="Shen D."/>
            <person name="Strem M.D."/>
            <person name="Melnick R.L."/>
            <person name="Guiltinan M.J."/>
            <person name="Tyler B.M."/>
            <person name="Meinhardt L.W."/>
            <person name="Bailey B.A."/>
        </authorList>
    </citation>
    <scope>NUCLEOTIDE SEQUENCE [LARGE SCALE GENOMIC DNA]</scope>
    <source>
        <strain evidence="2">zdho120</strain>
    </source>
</reference>